<protein>
    <recommendedName>
        <fullName evidence="1">F-box domain-containing protein</fullName>
    </recommendedName>
</protein>
<proteinExistence type="predicted"/>
<dbReference type="SUPFAM" id="SSF81383">
    <property type="entry name" value="F-box domain"/>
    <property type="match status" value="1"/>
</dbReference>
<dbReference type="InterPro" id="IPR036047">
    <property type="entry name" value="F-box-like_dom_sf"/>
</dbReference>
<sequence length="468" mass="52606">MPPPPPPALPDELLEEIFLRLPPDEPDHLLRASLASKLWLRLLSGARFRGRYRDFHGAPPMLGFLYSWLYNSRPEAEDPVPHFVPTTKFRACIPDDDWGDCEYDAWDCRHGRVLLGDTGHQPMTLVVWDPMTGRRRELYAPSPVGYSYGAAVLCAVTGCDHRTCHAGPFQIVFVSLDNGEDDRVAQATPPVLVQDALHFNLYSYASDDVVGILKYDLSSNSLSLIDMPLAWSVHANASILMTMEDDSLGFAHVYGLILNLWSRHMGSDGVASWTRHTVIDIKDILPIGNPNKRLRLIGSVEGTDIIFVTTYLGIYEINLKSLQWKKLCERREYCTLIPYMSFYHPPESKVTEREERWDTQMRLNDDIGLSMVKGRLPLSSTGKMTRPPEVGGDMGLVIISVDHGFQKIKYSLQCWSENIYYVPEASTGNKASEAPSVQINGSTRHHWPDSHSKQLNVHVCASGAQIIS</sequence>
<reference evidence="2" key="1">
    <citation type="submission" date="2015-06" db="UniProtKB">
        <authorList>
            <consortium name="EnsemblPlants"/>
        </authorList>
    </citation>
    <scope>IDENTIFICATION</scope>
</reference>
<evidence type="ECO:0000259" key="1">
    <source>
        <dbReference type="Pfam" id="PF00646"/>
    </source>
</evidence>
<dbReference type="ExpressionAtlas" id="M8AX57">
    <property type="expression patterns" value="baseline"/>
</dbReference>
<dbReference type="PANTHER" id="PTHR32133">
    <property type="entry name" value="OS07G0120400 PROTEIN"/>
    <property type="match status" value="1"/>
</dbReference>
<dbReference type="EnsemblPlants" id="EMT09052">
    <property type="protein sequence ID" value="EMT09052"/>
    <property type="gene ID" value="F775_20126"/>
</dbReference>
<dbReference type="Pfam" id="PF00646">
    <property type="entry name" value="F-box"/>
    <property type="match status" value="1"/>
</dbReference>
<dbReference type="InterPro" id="IPR001810">
    <property type="entry name" value="F-box_dom"/>
</dbReference>
<dbReference type="PANTHER" id="PTHR32133:SF386">
    <property type="entry name" value="F-BOX DOMAIN-CONTAINING PROTEIN"/>
    <property type="match status" value="1"/>
</dbReference>
<evidence type="ECO:0000313" key="2">
    <source>
        <dbReference type="EnsemblPlants" id="EMT09052"/>
    </source>
</evidence>
<dbReference type="CDD" id="cd09917">
    <property type="entry name" value="F-box_SF"/>
    <property type="match status" value="1"/>
</dbReference>
<feature type="domain" description="F-box" evidence="1">
    <location>
        <begin position="9"/>
        <end position="45"/>
    </location>
</feature>
<organism evidence="2">
    <name type="scientific">Aegilops tauschii</name>
    <name type="common">Tausch's goatgrass</name>
    <name type="synonym">Aegilops squarrosa</name>
    <dbReference type="NCBI Taxonomy" id="37682"/>
    <lineage>
        <taxon>Eukaryota</taxon>
        <taxon>Viridiplantae</taxon>
        <taxon>Streptophyta</taxon>
        <taxon>Embryophyta</taxon>
        <taxon>Tracheophyta</taxon>
        <taxon>Spermatophyta</taxon>
        <taxon>Magnoliopsida</taxon>
        <taxon>Liliopsida</taxon>
        <taxon>Poales</taxon>
        <taxon>Poaceae</taxon>
        <taxon>BOP clade</taxon>
        <taxon>Pooideae</taxon>
        <taxon>Triticodae</taxon>
        <taxon>Triticeae</taxon>
        <taxon>Triticinae</taxon>
        <taxon>Aegilops</taxon>
    </lineage>
</organism>
<accession>M8AX57</accession>
<name>M8AX57_AEGTA</name>
<dbReference type="Gene3D" id="1.20.1280.50">
    <property type="match status" value="1"/>
</dbReference>
<dbReference type="AlphaFoldDB" id="M8AX57"/>